<comment type="caution">
    <text evidence="9">The sequence shown here is derived from an EMBL/GenBank/DDBJ whole genome shotgun (WGS) entry which is preliminary data.</text>
</comment>
<dbReference type="PANTHER" id="PTHR34814:SF1">
    <property type="entry name" value="NITROSOGUANIDINE RESISTANCE PROTEIN SNG1"/>
    <property type="match status" value="1"/>
</dbReference>
<feature type="domain" description="DUF3533" evidence="8">
    <location>
        <begin position="776"/>
        <end position="1042"/>
    </location>
</feature>
<feature type="coiled-coil region" evidence="5">
    <location>
        <begin position="145"/>
        <end position="172"/>
    </location>
</feature>
<dbReference type="SUPFAM" id="SSF50784">
    <property type="entry name" value="Transcription factor IIA (TFIIA), beta-barrel domain"/>
    <property type="match status" value="1"/>
</dbReference>
<evidence type="ECO:0000256" key="3">
    <source>
        <dbReference type="ARBA" id="ARBA00023163"/>
    </source>
</evidence>
<evidence type="ECO:0000256" key="7">
    <source>
        <dbReference type="SAM" id="Phobius"/>
    </source>
</evidence>
<dbReference type="Pfam" id="PF03153">
    <property type="entry name" value="TFIIA"/>
    <property type="match status" value="2"/>
</dbReference>
<feature type="compositionally biased region" description="Acidic residues" evidence="6">
    <location>
        <begin position="1383"/>
        <end position="1404"/>
    </location>
</feature>
<feature type="transmembrane region" description="Helical" evidence="7">
    <location>
        <begin position="432"/>
        <end position="454"/>
    </location>
</feature>
<feature type="transmembrane region" description="Helical" evidence="7">
    <location>
        <begin position="1009"/>
        <end position="1034"/>
    </location>
</feature>
<evidence type="ECO:0000256" key="6">
    <source>
        <dbReference type="SAM" id="MobiDB-lite"/>
    </source>
</evidence>
<evidence type="ECO:0000313" key="9">
    <source>
        <dbReference type="EMBL" id="THH18740.1"/>
    </source>
</evidence>
<dbReference type="Pfam" id="PF12051">
    <property type="entry name" value="DUF3533"/>
    <property type="match status" value="2"/>
</dbReference>
<feature type="compositionally biased region" description="Basic and acidic residues" evidence="6">
    <location>
        <begin position="619"/>
        <end position="634"/>
    </location>
</feature>
<evidence type="ECO:0000256" key="2">
    <source>
        <dbReference type="ARBA" id="ARBA00010059"/>
    </source>
</evidence>
<feature type="compositionally biased region" description="Polar residues" evidence="6">
    <location>
        <begin position="11"/>
        <end position="20"/>
    </location>
</feature>
<comment type="subcellular location">
    <subcellularLocation>
        <location evidence="1">Nucleus</location>
    </subcellularLocation>
</comment>
<dbReference type="InterPro" id="IPR053001">
    <property type="entry name" value="MNNG_permease-like"/>
</dbReference>
<keyword evidence="7" id="KW-0812">Transmembrane</keyword>
<dbReference type="SMART" id="SM01371">
    <property type="entry name" value="TFIIA"/>
    <property type="match status" value="1"/>
</dbReference>
<evidence type="ECO:0000256" key="5">
    <source>
        <dbReference type="SAM" id="Coils"/>
    </source>
</evidence>
<dbReference type="Gene3D" id="2.30.18.10">
    <property type="entry name" value="Transcription factor IIA (TFIIA), beta-barrel domain"/>
    <property type="match status" value="1"/>
</dbReference>
<keyword evidence="7" id="KW-0472">Membrane</keyword>
<feature type="compositionally biased region" description="Pro residues" evidence="6">
    <location>
        <begin position="1264"/>
        <end position="1277"/>
    </location>
</feature>
<dbReference type="Proteomes" id="UP000310158">
    <property type="component" value="Unassembled WGS sequence"/>
</dbReference>
<keyword evidence="10" id="KW-1185">Reference proteome</keyword>
<keyword evidence="4" id="KW-0539">Nucleus</keyword>
<feature type="region of interest" description="Disordered" evidence="6">
    <location>
        <begin position="1264"/>
        <end position="1414"/>
    </location>
</feature>
<protein>
    <recommendedName>
        <fullName evidence="8">DUF3533 domain-containing protein</fullName>
    </recommendedName>
</protein>
<feature type="compositionally biased region" description="Polar residues" evidence="6">
    <location>
        <begin position="291"/>
        <end position="312"/>
    </location>
</feature>
<organism evidence="9 10">
    <name type="scientific">Bondarzewia mesenterica</name>
    <dbReference type="NCBI Taxonomy" id="1095465"/>
    <lineage>
        <taxon>Eukaryota</taxon>
        <taxon>Fungi</taxon>
        <taxon>Dikarya</taxon>
        <taxon>Basidiomycota</taxon>
        <taxon>Agaricomycotina</taxon>
        <taxon>Agaricomycetes</taxon>
        <taxon>Russulales</taxon>
        <taxon>Bondarzewiaceae</taxon>
        <taxon>Bondarzewia</taxon>
    </lineage>
</organism>
<feature type="compositionally biased region" description="Basic and acidic residues" evidence="6">
    <location>
        <begin position="71"/>
        <end position="86"/>
    </location>
</feature>
<feature type="region of interest" description="Disordered" evidence="6">
    <location>
        <begin position="1"/>
        <end position="136"/>
    </location>
</feature>
<dbReference type="GO" id="GO:0005672">
    <property type="term" value="C:transcription factor TFIIA complex"/>
    <property type="evidence" value="ECO:0007669"/>
    <property type="project" value="InterPro"/>
</dbReference>
<feature type="transmembrane region" description="Helical" evidence="7">
    <location>
        <begin position="410"/>
        <end position="426"/>
    </location>
</feature>
<feature type="transmembrane region" description="Helical" evidence="7">
    <location>
        <begin position="766"/>
        <end position="790"/>
    </location>
</feature>
<dbReference type="Gene3D" id="1.10.287.100">
    <property type="match status" value="1"/>
</dbReference>
<dbReference type="GO" id="GO:0016020">
    <property type="term" value="C:membrane"/>
    <property type="evidence" value="ECO:0007669"/>
    <property type="project" value="TreeGrafter"/>
</dbReference>
<dbReference type="InterPro" id="IPR022703">
    <property type="entry name" value="DUF3533"/>
</dbReference>
<feature type="region of interest" description="Disordered" evidence="6">
    <location>
        <begin position="533"/>
        <end position="553"/>
    </location>
</feature>
<feature type="compositionally biased region" description="Low complexity" evidence="6">
    <location>
        <begin position="1307"/>
        <end position="1353"/>
    </location>
</feature>
<evidence type="ECO:0000256" key="1">
    <source>
        <dbReference type="ARBA" id="ARBA00004123"/>
    </source>
</evidence>
<dbReference type="PANTHER" id="PTHR34814">
    <property type="entry name" value="NITROSOGUANIDINE RESISTANCE PROTEIN SNG1"/>
    <property type="match status" value="1"/>
</dbReference>
<feature type="compositionally biased region" description="Basic and acidic residues" evidence="6">
    <location>
        <begin position="357"/>
        <end position="366"/>
    </location>
</feature>
<keyword evidence="3" id="KW-0804">Transcription</keyword>
<feature type="compositionally biased region" description="Acidic residues" evidence="6">
    <location>
        <begin position="635"/>
        <end position="644"/>
    </location>
</feature>
<feature type="compositionally biased region" description="Polar residues" evidence="6">
    <location>
        <begin position="1366"/>
        <end position="1377"/>
    </location>
</feature>
<evidence type="ECO:0000256" key="4">
    <source>
        <dbReference type="ARBA" id="ARBA00023242"/>
    </source>
</evidence>
<name>A0A4S4M7A9_9AGAM</name>
<feature type="transmembrane region" description="Helical" evidence="7">
    <location>
        <begin position="966"/>
        <end position="988"/>
    </location>
</feature>
<evidence type="ECO:0000259" key="8">
    <source>
        <dbReference type="Pfam" id="PF12051"/>
    </source>
</evidence>
<feature type="domain" description="DUF3533" evidence="8">
    <location>
        <begin position="1113"/>
        <end position="1152"/>
    </location>
</feature>
<keyword evidence="5" id="KW-0175">Coiled coil</keyword>
<sequence>MALIEEVDLTQPPSASTTASGLVGPSQGVRGDGTLTPPEPIHLVSNGRRSVSRDETKISSMLMAVPPSSTCEDRPSPDVLTIDRSRRASVGSVIDASLDIPSQSSSPTAPTDSPPPTHPLQDSVPSESQTLPESDRAMQEQIRFIEEQREVIQEQRERMAGIMADLQRLQQMTSAEGHAAPPPRRPWYLRVHRFFGFGKDNKPREALVSWCCSVFVDSAQIVVIIVLLTFAAHHRSPVSPDENEWQACHKILGVWNALWAPRCAIDLYLATWRWRLQRAKRRKEAGDAENGTASASGDTETGQRSNEGTNTHPLGPRGSLTAGSSRGVRADTRESEPRLMDFPRPRESPITGSGRGVRADTRESEPRPIDFPRSYTRISGLSLMFSLAWFLIAHVFAFTTTNTYRIASPHIWWLTFAILCMTYIAIAEVILMILFIFIVMPILLLLYSIVLLCLGRHPLQNPHYIKPEITKLPKSVVERIPLVTYIPSPPDEPAKPFTIPEAAHLYPPKPSAPPPMPKKRFRFLRLKRKVRAAKGDAKGTAEGKDSGEPLTWEDNWEKGEYPFVRLEENRAACSICLMDFGEPKRVVRPGIEVEDKDKEGGKDKLVEEVVVEELPVAQEGDREEGNAQDSRESELSQEDADEEAQPLRLLQCGHVFHSPPGAPIIDRPHCNSSIPRPLTGSPSCLVADPIFNPRHIDMPQVAQNPSSASTSVQTFNDTGIQMVDMNQRQKDNSGQTLDPKHRVDDKAWFSESFFSKEASTSSARTLYLKIVLASSLLVTVWIMAVLPIYWGALWQFPEHTHNLKGWVVDFDGGQIGTFVTQSFVASSGPPTTMTWETVTASQFPNGQDDLIHALVQEHAWVIVAINSNATSNLNNAVASANGSYNGSLAVTMYGEEARNENAYDMLIQPLIVALMDGTSRSFATGFARQLASSGQNTTNLAANAPQILTNPLSYTIFNARPFDVPVAAAVDFVGLIYLLIIAFVNSLINNAARTDVTHIDQRLSFRSLIFLRIVIPLCVYFYISCFFSMISLAFQVPFNRTYAIMCIYTHFSPSNRISPQIRSFWVRDLLDAIMAGDVCPRPRSGSYDHDLDRPLYTFLPDFMDHKQVTPPPNVSVCFFPIPLLPGVYRYGYAMPFYNVERAVRTIVFNTKNDYDVIASIKSDFDEYGVSEDVLAELQSKWENKVIASHVAEFEAPPPPTPPQYPPHPMHAMVQHPHYAPTHNPFVPAQAQVVPGQSHIKTEPLDSRHILANLPHPHYTVPALPGPQIPALRPPPGYPLTSARQPTAVSVPARPYSAQNIPNGTAVPFPHQQPQTYQPQPQQPQQPASSAQLQPQAARIPQADGPSSSGSDSPSPSPPQYAPRSSHPSLPQPVQQPASKPDDEAINSDLDDSDSEGEDDPEEGGPGDSDIVFCTPPSPASPATFWYIVFSDWTHPNGWNKLQVARVKNKWKCILKDGMIHVNGKDYLFAKCTGYVLSLVTLRQGSVASPLHCASDTEPRTDLNSDLMPCCLLTFFLTANSSGENEMPPYTHTSSACHLQSPTCSQPPPICRRAVFSLSIYYNNTWFLFLFLFLHAVLNLTPVIARRRISKTHCTDMTFCFLYASPLVQSKLLSIISYFRPAHVRFGRYSTRAAACFGKKLG</sequence>
<reference evidence="9 10" key="1">
    <citation type="submission" date="2019-02" db="EMBL/GenBank/DDBJ databases">
        <title>Genome sequencing of the rare red list fungi Bondarzewia mesenterica.</title>
        <authorList>
            <person name="Buettner E."/>
            <person name="Kellner H."/>
        </authorList>
    </citation>
    <scope>NUCLEOTIDE SEQUENCE [LARGE SCALE GENOMIC DNA]</scope>
    <source>
        <strain evidence="9 10">DSM 108281</strain>
    </source>
</reference>
<proteinExistence type="inferred from homology"/>
<gene>
    <name evidence="9" type="ORF">EW146_g2279</name>
</gene>
<feature type="compositionally biased region" description="Polar residues" evidence="6">
    <location>
        <begin position="123"/>
        <end position="132"/>
    </location>
</feature>
<feature type="transmembrane region" description="Helical" evidence="7">
    <location>
        <begin position="1565"/>
        <end position="1584"/>
    </location>
</feature>
<feature type="region of interest" description="Disordered" evidence="6">
    <location>
        <begin position="613"/>
        <end position="644"/>
    </location>
</feature>
<feature type="region of interest" description="Disordered" evidence="6">
    <location>
        <begin position="282"/>
        <end position="366"/>
    </location>
</feature>
<evidence type="ECO:0000313" key="10">
    <source>
        <dbReference type="Proteomes" id="UP000310158"/>
    </source>
</evidence>
<dbReference type="InterPro" id="IPR004855">
    <property type="entry name" value="TFIIA_asu/bsu"/>
</dbReference>
<dbReference type="GO" id="GO:0006367">
    <property type="term" value="P:transcription initiation at RNA polymerase II promoter"/>
    <property type="evidence" value="ECO:0007669"/>
    <property type="project" value="InterPro"/>
</dbReference>
<comment type="similarity">
    <text evidence="2">Belongs to the TFIIA subunit 1 family.</text>
</comment>
<dbReference type="InterPro" id="IPR009088">
    <property type="entry name" value="TFIIA_b-brl"/>
</dbReference>
<keyword evidence="7" id="KW-1133">Transmembrane helix</keyword>
<feature type="compositionally biased region" description="Low complexity" evidence="6">
    <location>
        <begin position="101"/>
        <end position="111"/>
    </location>
</feature>
<dbReference type="EMBL" id="SGPL01000065">
    <property type="protein sequence ID" value="THH18740.1"/>
    <property type="molecule type" value="Genomic_DNA"/>
</dbReference>
<dbReference type="OrthoDB" id="2140105at2759"/>
<accession>A0A4S4M7A9</accession>
<feature type="transmembrane region" description="Helical" evidence="7">
    <location>
        <begin position="378"/>
        <end position="398"/>
    </location>
</feature>
<feature type="compositionally biased region" description="Basic and acidic residues" evidence="6">
    <location>
        <begin position="533"/>
        <end position="547"/>
    </location>
</feature>
<feature type="compositionally biased region" description="Basic and acidic residues" evidence="6">
    <location>
        <begin position="328"/>
        <end position="347"/>
    </location>
</feature>